<keyword evidence="6" id="KW-1185">Reference proteome</keyword>
<dbReference type="GO" id="GO:0016757">
    <property type="term" value="F:glycosyltransferase activity"/>
    <property type="evidence" value="ECO:0007669"/>
    <property type="project" value="UniProtKB-KW"/>
</dbReference>
<dbReference type="AlphaFoldDB" id="A0A0M9U3C1"/>
<evidence type="ECO:0000256" key="1">
    <source>
        <dbReference type="ARBA" id="ARBA00022676"/>
    </source>
</evidence>
<sequence>MRREVLTWNDVDGLIDHLVPQIDGEFDAMIIITRGGVIPGGLLAEALNISSLLTAAVDFPFEMESEKQMDKARFMAWPKFIQFPDESLLRGRRLLVVDDVWGSGRTITAVKNRVSSAGGVPKTCVLHFNPYRNLFGTARPDYFAAITDAHVVYPWEIHRGQEGVLLGDWDQK</sequence>
<dbReference type="InterPro" id="IPR029057">
    <property type="entry name" value="PRTase-like"/>
</dbReference>
<proteinExistence type="predicted"/>
<dbReference type="PANTHER" id="PTHR43363">
    <property type="entry name" value="HYPOXANTHINE PHOSPHORIBOSYLTRANSFERASE"/>
    <property type="match status" value="1"/>
</dbReference>
<evidence type="ECO:0000313" key="4">
    <source>
        <dbReference type="EMBL" id="GAP19636.1"/>
    </source>
</evidence>
<dbReference type="STRING" id="229921.ADN01_04990"/>
<dbReference type="PANTHER" id="PTHR43363:SF1">
    <property type="entry name" value="HYPOXANTHINE-GUANINE PHOSPHORIBOSYLTRANSFERASE"/>
    <property type="match status" value="1"/>
</dbReference>
<reference evidence="4" key="1">
    <citation type="journal article" date="2015" name="Genome Announc.">
        <title>Draft Genome Sequences of Anaerolinea thermolimosa IMO-1, Bellilinea caldifistulae GOMI-1, Leptolinea tardivitalis YMTK-2, Levilinea saccharolytica KIBI-1, Longilinea arvoryzae KOME-1, Previously Described as Members of the Class Anaerolineae (Chloroflexi).</title>
        <authorList>
            <person name="Matsuura N."/>
            <person name="Tourlousse M.D."/>
            <person name="Ohashi A."/>
            <person name="Hugenholtz P."/>
            <person name="Sekiguchi Y."/>
        </authorList>
    </citation>
    <scope>NUCLEOTIDE SEQUENCE</scope>
    <source>
        <strain evidence="4">KIBI-1</strain>
    </source>
</reference>
<dbReference type="Gene3D" id="3.40.50.2020">
    <property type="match status" value="1"/>
</dbReference>
<keyword evidence="2 4" id="KW-0808">Transferase</keyword>
<protein>
    <submittedName>
        <fullName evidence="4">Predicted phosphoribosyltransferase</fullName>
    </submittedName>
</protein>
<dbReference type="Proteomes" id="UP000050501">
    <property type="component" value="Unassembled WGS sequence"/>
</dbReference>
<organism evidence="4">
    <name type="scientific">Levilinea saccharolytica</name>
    <dbReference type="NCBI Taxonomy" id="229921"/>
    <lineage>
        <taxon>Bacteria</taxon>
        <taxon>Bacillati</taxon>
        <taxon>Chloroflexota</taxon>
        <taxon>Anaerolineae</taxon>
        <taxon>Anaerolineales</taxon>
        <taxon>Anaerolineaceae</taxon>
        <taxon>Levilinea</taxon>
    </lineage>
</organism>
<dbReference type="InterPro" id="IPR000836">
    <property type="entry name" value="PRTase_dom"/>
</dbReference>
<name>A0A0M9U3C1_9CHLR</name>
<dbReference type="Pfam" id="PF00156">
    <property type="entry name" value="Pribosyltran"/>
    <property type="match status" value="1"/>
</dbReference>
<evidence type="ECO:0000313" key="5">
    <source>
        <dbReference type="EMBL" id="KPL87501.1"/>
    </source>
</evidence>
<keyword evidence="1 4" id="KW-0328">Glycosyltransferase</keyword>
<dbReference type="CDD" id="cd06223">
    <property type="entry name" value="PRTases_typeI"/>
    <property type="match status" value="1"/>
</dbReference>
<dbReference type="SUPFAM" id="SSF53271">
    <property type="entry name" value="PRTase-like"/>
    <property type="match status" value="1"/>
</dbReference>
<reference evidence="5 6" key="2">
    <citation type="submission" date="2015-07" db="EMBL/GenBank/DDBJ databases">
        <title>Genome sequence of Levilinea saccharolytica DSM 16555.</title>
        <authorList>
            <person name="Hemp J."/>
            <person name="Ward L.M."/>
            <person name="Pace L.A."/>
            <person name="Fischer W.W."/>
        </authorList>
    </citation>
    <scope>NUCLEOTIDE SEQUENCE [LARGE SCALE GENOMIC DNA]</scope>
    <source>
        <strain evidence="5 6">KIBI-1</strain>
    </source>
</reference>
<gene>
    <name evidence="5" type="ORF">ADN01_04990</name>
    <name evidence="4" type="ORF">LSAC_03546</name>
</gene>
<evidence type="ECO:0000256" key="2">
    <source>
        <dbReference type="ARBA" id="ARBA00022679"/>
    </source>
</evidence>
<accession>A0A0M9U3C1</accession>
<feature type="domain" description="Phosphoribosyltransferase" evidence="3">
    <location>
        <begin position="10"/>
        <end position="130"/>
    </location>
</feature>
<dbReference type="RefSeq" id="WP_062419897.1">
    <property type="nucleotide sequence ID" value="NZ_BBXZ01000185.1"/>
</dbReference>
<dbReference type="EMBL" id="LGCM01000019">
    <property type="protein sequence ID" value="KPL87501.1"/>
    <property type="molecule type" value="Genomic_DNA"/>
</dbReference>
<evidence type="ECO:0000259" key="3">
    <source>
        <dbReference type="Pfam" id="PF00156"/>
    </source>
</evidence>
<evidence type="ECO:0000313" key="6">
    <source>
        <dbReference type="Proteomes" id="UP000050501"/>
    </source>
</evidence>
<dbReference type="EMBL" id="DF967975">
    <property type="protein sequence ID" value="GAP19636.1"/>
    <property type="molecule type" value="Genomic_DNA"/>
</dbReference>
<dbReference type="OrthoDB" id="156074at2"/>